<dbReference type="NCBIfam" id="NF009059">
    <property type="entry name" value="PRK12393.1"/>
    <property type="match status" value="1"/>
</dbReference>
<dbReference type="SUPFAM" id="SSF51556">
    <property type="entry name" value="Metallo-dependent hydrolases"/>
    <property type="match status" value="1"/>
</dbReference>
<dbReference type="OrthoDB" id="9807210at2"/>
<dbReference type="PANTHER" id="PTHR43794">
    <property type="entry name" value="AMINOHYDROLASE SSNA-RELATED"/>
    <property type="match status" value="1"/>
</dbReference>
<comment type="similarity">
    <text evidence="1">Belongs to the metallo-dependent hydrolases superfamily. ATZ/TRZ family.</text>
</comment>
<reference evidence="4 5" key="1">
    <citation type="submission" date="2015-11" db="EMBL/GenBank/DDBJ databases">
        <title>Expanding the genomic diversity of Burkholderia species for the development of highly accurate diagnostics.</title>
        <authorList>
            <person name="Sahl J."/>
            <person name="Keim P."/>
            <person name="Wagner D."/>
        </authorList>
    </citation>
    <scope>NUCLEOTIDE SEQUENCE [LARGE SCALE GENOMIC DNA]</scope>
    <source>
        <strain evidence="4 5">MSMB368WGS</strain>
    </source>
</reference>
<evidence type="ECO:0000313" key="5">
    <source>
        <dbReference type="Proteomes" id="UP000062912"/>
    </source>
</evidence>
<dbReference type="InterPro" id="IPR050287">
    <property type="entry name" value="MTA/SAH_deaminase"/>
</dbReference>
<evidence type="ECO:0000313" key="4">
    <source>
        <dbReference type="EMBL" id="KWF36158.1"/>
    </source>
</evidence>
<proteinExistence type="inferred from homology"/>
<dbReference type="Gene3D" id="3.20.20.140">
    <property type="entry name" value="Metal-dependent hydrolases"/>
    <property type="match status" value="1"/>
</dbReference>
<evidence type="ECO:0000256" key="2">
    <source>
        <dbReference type="ARBA" id="ARBA00022801"/>
    </source>
</evidence>
<dbReference type="GO" id="GO:0016810">
    <property type="term" value="F:hydrolase activity, acting on carbon-nitrogen (but not peptide) bonds"/>
    <property type="evidence" value="ECO:0007669"/>
    <property type="project" value="InterPro"/>
</dbReference>
<dbReference type="EMBL" id="LPJR01000006">
    <property type="protein sequence ID" value="KWF36158.1"/>
    <property type="molecule type" value="Genomic_DNA"/>
</dbReference>
<dbReference type="Pfam" id="PF01979">
    <property type="entry name" value="Amidohydro_1"/>
    <property type="match status" value="1"/>
</dbReference>
<dbReference type="PANTHER" id="PTHR43794:SF11">
    <property type="entry name" value="AMIDOHYDROLASE-RELATED DOMAIN-CONTAINING PROTEIN"/>
    <property type="match status" value="1"/>
</dbReference>
<dbReference type="Gene3D" id="2.30.40.10">
    <property type="entry name" value="Urease, subunit C, domain 1"/>
    <property type="match status" value="1"/>
</dbReference>
<dbReference type="Proteomes" id="UP000062912">
    <property type="component" value="Unassembled WGS sequence"/>
</dbReference>
<dbReference type="RefSeq" id="WP_060239845.1">
    <property type="nucleotide sequence ID" value="NZ_LPJR01000006.1"/>
</dbReference>
<organism evidence="4 5">
    <name type="scientific">Burkholderia pseudomultivorans</name>
    <dbReference type="NCBI Taxonomy" id="1207504"/>
    <lineage>
        <taxon>Bacteria</taxon>
        <taxon>Pseudomonadati</taxon>
        <taxon>Pseudomonadota</taxon>
        <taxon>Betaproteobacteria</taxon>
        <taxon>Burkholderiales</taxon>
        <taxon>Burkholderiaceae</taxon>
        <taxon>Burkholderia</taxon>
        <taxon>Burkholderia cepacia complex</taxon>
    </lineage>
</organism>
<feature type="domain" description="Amidohydrolase-related" evidence="3">
    <location>
        <begin position="61"/>
        <end position="433"/>
    </location>
</feature>
<gene>
    <name evidence="4" type="ORF">WT56_07630</name>
</gene>
<dbReference type="CDD" id="cd01298">
    <property type="entry name" value="ATZ_TRZ_like"/>
    <property type="match status" value="1"/>
</dbReference>
<evidence type="ECO:0000256" key="1">
    <source>
        <dbReference type="ARBA" id="ARBA00006745"/>
    </source>
</evidence>
<dbReference type="InterPro" id="IPR032466">
    <property type="entry name" value="Metal_Hydrolase"/>
</dbReference>
<comment type="caution">
    <text evidence="4">The sequence shown here is derived from an EMBL/GenBank/DDBJ whole genome shotgun (WGS) entry which is preliminary data.</text>
</comment>
<dbReference type="InterPro" id="IPR011059">
    <property type="entry name" value="Metal-dep_hydrolase_composite"/>
</dbReference>
<name>A0A132EM11_9BURK</name>
<dbReference type="AlphaFoldDB" id="A0A132EM11"/>
<dbReference type="SUPFAM" id="SSF51338">
    <property type="entry name" value="Composite domain of metallo-dependent hydrolases"/>
    <property type="match status" value="1"/>
</dbReference>
<dbReference type="InterPro" id="IPR006680">
    <property type="entry name" value="Amidohydro-rel"/>
</dbReference>
<keyword evidence="2 4" id="KW-0378">Hydrolase</keyword>
<sequence>MNLPSSSLLIRHPIAVMSGRAGDAARLGRPDIRIRDGRIESIAPDLAPLPDERVIDAQDCVVYPGWINAHHHLFQNLLKAVPAGINADLQAWLAAVPYPRVARFTPDLARIAARLGFAELLLSGVTTCADHHYLYHAGGTTETGDLLFDEAANFGMRFVLCRGGALQAAGDHPGFAGTALQPETLDQMLADIERLKARYHDASAASMRRVVVAPTTPTFSLPPALLPEVARAARGMGLRLHSHLSETTRYVDFCRERYGKLPVEFVADHEWLGPDVWFAHLVHLEPNEIAMLAETGTGCAHCPVSNARLGSGIAPAPRMASAGVPVSLGVDGVASNESGSMTHEANFAWLVHRAAHGASATTAEEVLHWGTQGGARVLGLGAVGTLEAGQAADLVLYDVSGPRFNGFHDHAIAPVVAGEPAPVRYSIVNGRVVVDDGEIPGLDLPALRRAAADAVRQLLD</sequence>
<evidence type="ECO:0000259" key="3">
    <source>
        <dbReference type="Pfam" id="PF01979"/>
    </source>
</evidence>
<accession>A0A132EM11</accession>
<protein>
    <submittedName>
        <fullName evidence="4">Amidohydrolase</fullName>
    </submittedName>
</protein>